<protein>
    <recommendedName>
        <fullName evidence="2">poly(ADP-ribose) glycohydrolase</fullName>
        <ecNumber evidence="2">3.2.1.143</ecNumber>
    </recommendedName>
</protein>
<evidence type="ECO:0000256" key="1">
    <source>
        <dbReference type="ARBA" id="ARBA00009545"/>
    </source>
</evidence>
<dbReference type="PANTHER" id="PTHR12837">
    <property type="entry name" value="POLY ADP-RIBOSE GLYCOHYDROLASE"/>
    <property type="match status" value="1"/>
</dbReference>
<dbReference type="GO" id="GO:0006282">
    <property type="term" value="P:regulation of DNA repair"/>
    <property type="evidence" value="ECO:0000318"/>
    <property type="project" value="GO_Central"/>
</dbReference>
<feature type="domain" description="PARG catalytic Macro" evidence="7">
    <location>
        <begin position="261"/>
        <end position="510"/>
    </location>
</feature>
<sequence>MDHGLTSEKATEMKPAPSPLPPAPLPDEALQWLLPLDFLPRAAGAAWRWQWPPGVEYALRALAAGPATSGVAAGVALGEAIQDMRRELRLGRCHGSLHTGLHTFFHQVLPPAAAASFFLSTLPGMAVLALSLPAALQAQHAAALQGHPAGRHSPLRILPAQQPGLVMLTQELIAALLACSFLCLFPTGPRTDEMLPAINCDRLFGLLVRGAPSQAAKVQCLVHYFGRVTQQPPRGTVTFERKVLPLPGSPGDPPAPLPTSEDWAASTAALCPLQVLDGGTIEDDGAAYLQVDFANAFLGGGVLGAGCVQEEIRFMLCPELLVGMLFLPALADNEAIEVVGAERYSAYTGYADTFQFAGDFVDATPRDALGRRATHLVAIDALANPGTRQWASQHRLREVNKAFCGFLDHAPRRGWVHDPGALASPAGAANEGAPSTSPEGGASTSGAAVGMLEGAQSEAVPAAGRGVATGNWGCGAFGGDVQLKALLQWMAATQAGRPQLLYCSFGDAKAARLAQVGAWLRREGWAVGELWAMLHEYAQRRTNDDCPDDLFQWLLPQQPRT</sequence>
<feature type="compositionally biased region" description="Polar residues" evidence="6">
    <location>
        <begin position="433"/>
        <end position="446"/>
    </location>
</feature>
<feature type="region of interest" description="Disordered" evidence="6">
    <location>
        <begin position="1"/>
        <end position="22"/>
    </location>
</feature>
<evidence type="ECO:0000313" key="10">
    <source>
        <dbReference type="Proteomes" id="UP000054558"/>
    </source>
</evidence>
<dbReference type="InterPro" id="IPR048362">
    <property type="entry name" value="PARG_helical"/>
</dbReference>
<evidence type="ECO:0000259" key="7">
    <source>
        <dbReference type="Pfam" id="PF05028"/>
    </source>
</evidence>
<feature type="domain" description="PARG helical" evidence="8">
    <location>
        <begin position="112"/>
        <end position="241"/>
    </location>
</feature>
<dbReference type="Pfam" id="PF20811">
    <property type="entry name" value="PARG_cat_N"/>
    <property type="match status" value="1"/>
</dbReference>
<evidence type="ECO:0000259" key="8">
    <source>
        <dbReference type="Pfam" id="PF20811"/>
    </source>
</evidence>
<dbReference type="EMBL" id="DF237713">
    <property type="protein sequence ID" value="GAQ91316.1"/>
    <property type="molecule type" value="Genomic_DNA"/>
</dbReference>
<evidence type="ECO:0000256" key="6">
    <source>
        <dbReference type="SAM" id="MobiDB-lite"/>
    </source>
</evidence>
<dbReference type="GO" id="GO:0005737">
    <property type="term" value="C:cytoplasm"/>
    <property type="evidence" value="ECO:0000318"/>
    <property type="project" value="GO_Central"/>
</dbReference>
<dbReference type="InterPro" id="IPR007724">
    <property type="entry name" value="Poly_GlycHdrlase"/>
</dbReference>
<dbReference type="GO" id="GO:1990966">
    <property type="term" value="P:ATP generation from poly-ADP-D-ribose"/>
    <property type="evidence" value="ECO:0000318"/>
    <property type="project" value="GO_Central"/>
</dbReference>
<comment type="similarity">
    <text evidence="1">Belongs to the poly(ADP-ribose) glycohydrolase family.</text>
</comment>
<dbReference type="GO" id="GO:0004649">
    <property type="term" value="F:poly(ADP-ribose) glycohydrolase activity"/>
    <property type="evidence" value="ECO:0000318"/>
    <property type="project" value="GO_Central"/>
</dbReference>
<dbReference type="GO" id="GO:0005975">
    <property type="term" value="P:carbohydrate metabolic process"/>
    <property type="evidence" value="ECO:0007669"/>
    <property type="project" value="InterPro"/>
</dbReference>
<keyword evidence="10" id="KW-1185">Reference proteome</keyword>
<feature type="binding site" evidence="5">
    <location>
        <position position="309"/>
    </location>
    <ligand>
        <name>substrate</name>
    </ligand>
</feature>
<feature type="active site" evidence="4">
    <location>
        <position position="310"/>
    </location>
</feature>
<feature type="binding site" evidence="5">
    <location>
        <position position="295"/>
    </location>
    <ligand>
        <name>substrate</name>
    </ligand>
</feature>
<accession>A0A1Y1IRE5</accession>
<evidence type="ECO:0000256" key="4">
    <source>
        <dbReference type="PIRSR" id="PIRSR607724-1"/>
    </source>
</evidence>
<dbReference type="GO" id="GO:0009225">
    <property type="term" value="P:nucleotide-sugar metabolic process"/>
    <property type="evidence" value="ECO:0000318"/>
    <property type="project" value="GO_Central"/>
</dbReference>
<dbReference type="Proteomes" id="UP000054558">
    <property type="component" value="Unassembled WGS sequence"/>
</dbReference>
<evidence type="ECO:0000313" key="9">
    <source>
        <dbReference type="EMBL" id="GAQ91316.1"/>
    </source>
</evidence>
<feature type="compositionally biased region" description="Basic and acidic residues" evidence="6">
    <location>
        <begin position="1"/>
        <end position="12"/>
    </location>
</feature>
<feature type="active site" evidence="4">
    <location>
        <position position="311"/>
    </location>
</feature>
<feature type="active site" evidence="4">
    <location>
        <position position="292"/>
    </location>
</feature>
<keyword evidence="3 9" id="KW-0378">Hydrolase</keyword>
<dbReference type="InterPro" id="IPR046372">
    <property type="entry name" value="PARG_cat_C"/>
</dbReference>
<evidence type="ECO:0000256" key="3">
    <source>
        <dbReference type="ARBA" id="ARBA00022801"/>
    </source>
</evidence>
<dbReference type="STRING" id="105231.A0A1Y1IRE5"/>
<evidence type="ECO:0000256" key="5">
    <source>
        <dbReference type="PIRSR" id="PIRSR607724-2"/>
    </source>
</evidence>
<dbReference type="GO" id="GO:0005634">
    <property type="term" value="C:nucleus"/>
    <property type="evidence" value="ECO:0000318"/>
    <property type="project" value="GO_Central"/>
</dbReference>
<name>A0A1Y1IRE5_KLENI</name>
<feature type="binding site" evidence="5">
    <location>
        <position position="350"/>
    </location>
    <ligand>
        <name>substrate</name>
    </ligand>
</feature>
<reference evidence="9 10" key="1">
    <citation type="journal article" date="2014" name="Nat. Commun.">
        <title>Klebsormidium flaccidum genome reveals primary factors for plant terrestrial adaptation.</title>
        <authorList>
            <person name="Hori K."/>
            <person name="Maruyama F."/>
            <person name="Fujisawa T."/>
            <person name="Togashi T."/>
            <person name="Yamamoto N."/>
            <person name="Seo M."/>
            <person name="Sato S."/>
            <person name="Yamada T."/>
            <person name="Mori H."/>
            <person name="Tajima N."/>
            <person name="Moriyama T."/>
            <person name="Ikeuchi M."/>
            <person name="Watanabe M."/>
            <person name="Wada H."/>
            <person name="Kobayashi K."/>
            <person name="Saito M."/>
            <person name="Masuda T."/>
            <person name="Sasaki-Sekimoto Y."/>
            <person name="Mashiguchi K."/>
            <person name="Awai K."/>
            <person name="Shimojima M."/>
            <person name="Masuda S."/>
            <person name="Iwai M."/>
            <person name="Nobusawa T."/>
            <person name="Narise T."/>
            <person name="Kondo S."/>
            <person name="Saito H."/>
            <person name="Sato R."/>
            <person name="Murakawa M."/>
            <person name="Ihara Y."/>
            <person name="Oshima-Yamada Y."/>
            <person name="Ohtaka K."/>
            <person name="Satoh M."/>
            <person name="Sonobe K."/>
            <person name="Ishii M."/>
            <person name="Ohtani R."/>
            <person name="Kanamori-Sato M."/>
            <person name="Honoki R."/>
            <person name="Miyazaki D."/>
            <person name="Mochizuki H."/>
            <person name="Umetsu J."/>
            <person name="Higashi K."/>
            <person name="Shibata D."/>
            <person name="Kamiya Y."/>
            <person name="Sato N."/>
            <person name="Nakamura Y."/>
            <person name="Tabata S."/>
            <person name="Ida S."/>
            <person name="Kurokawa K."/>
            <person name="Ohta H."/>
        </authorList>
    </citation>
    <scope>NUCLEOTIDE SEQUENCE [LARGE SCALE GENOMIC DNA]</scope>
    <source>
        <strain evidence="9 10">NIES-2285</strain>
    </source>
</reference>
<feature type="region of interest" description="Disordered" evidence="6">
    <location>
        <begin position="418"/>
        <end position="446"/>
    </location>
</feature>
<proteinExistence type="inferred from homology"/>
<dbReference type="AlphaFoldDB" id="A0A1Y1IRE5"/>
<organism evidence="9 10">
    <name type="scientific">Klebsormidium nitens</name>
    <name type="common">Green alga</name>
    <name type="synonym">Ulothrix nitens</name>
    <dbReference type="NCBI Taxonomy" id="105231"/>
    <lineage>
        <taxon>Eukaryota</taxon>
        <taxon>Viridiplantae</taxon>
        <taxon>Streptophyta</taxon>
        <taxon>Klebsormidiophyceae</taxon>
        <taxon>Klebsormidiales</taxon>
        <taxon>Klebsormidiaceae</taxon>
        <taxon>Klebsormidium</taxon>
    </lineage>
</organism>
<dbReference type="Pfam" id="PF05028">
    <property type="entry name" value="PARG_cat_C"/>
    <property type="match status" value="1"/>
</dbReference>
<dbReference type="PANTHER" id="PTHR12837:SF0">
    <property type="entry name" value="POLY(ADP-RIBOSE) GLYCOHYDROLASE"/>
    <property type="match status" value="1"/>
</dbReference>
<gene>
    <name evidence="9" type="ORF">KFL_007640030</name>
</gene>
<dbReference type="EC" id="3.2.1.143" evidence="2"/>
<dbReference type="OMA" id="LHGWTVG"/>
<dbReference type="OrthoDB" id="1937899at2759"/>
<evidence type="ECO:0000256" key="2">
    <source>
        <dbReference type="ARBA" id="ARBA00012255"/>
    </source>
</evidence>